<dbReference type="InterPro" id="IPR025609">
    <property type="entry name" value="Lsm14-like_N"/>
</dbReference>
<keyword evidence="4" id="KW-1185">Reference proteome</keyword>
<dbReference type="SUPFAM" id="SSF50182">
    <property type="entry name" value="Sm-like ribonucleoproteins"/>
    <property type="match status" value="1"/>
</dbReference>
<dbReference type="GO" id="GO:0005737">
    <property type="term" value="C:cytoplasm"/>
    <property type="evidence" value="ECO:0007669"/>
    <property type="project" value="UniProtKB-ARBA"/>
</dbReference>
<evidence type="ECO:0000313" key="5">
    <source>
        <dbReference type="WBParaSite" id="PgE009_g001_t03"/>
    </source>
</evidence>
<feature type="compositionally biased region" description="Basic and acidic residues" evidence="2">
    <location>
        <begin position="204"/>
        <end position="213"/>
    </location>
</feature>
<feature type="region of interest" description="Disordered" evidence="2">
    <location>
        <begin position="197"/>
        <end position="222"/>
    </location>
</feature>
<feature type="domain" description="Sm" evidence="3">
    <location>
        <begin position="1"/>
        <end position="82"/>
    </location>
</feature>
<dbReference type="InterPro" id="IPR010920">
    <property type="entry name" value="LSM_dom_sf"/>
</dbReference>
<dbReference type="InterPro" id="IPR019050">
    <property type="entry name" value="FDF_dom"/>
</dbReference>
<dbReference type="AlphaFoldDB" id="A0A914ZXH0"/>
<accession>A0A914ZXH0</accession>
<reference evidence="5" key="1">
    <citation type="submission" date="2022-11" db="UniProtKB">
        <authorList>
            <consortium name="WormBaseParasite"/>
        </authorList>
    </citation>
    <scope>IDENTIFICATION</scope>
</reference>
<name>A0A914ZXH0_PARUN</name>
<proteinExistence type="inferred from homology"/>
<dbReference type="GO" id="GO:0003723">
    <property type="term" value="F:RNA binding"/>
    <property type="evidence" value="ECO:0007669"/>
    <property type="project" value="InterPro"/>
</dbReference>
<comment type="similarity">
    <text evidence="1">Belongs to the LSM14 family.</text>
</comment>
<evidence type="ECO:0000259" key="3">
    <source>
        <dbReference type="PROSITE" id="PS52002"/>
    </source>
</evidence>
<evidence type="ECO:0000256" key="2">
    <source>
        <dbReference type="SAM" id="MobiDB-lite"/>
    </source>
</evidence>
<dbReference type="SMART" id="SM01199">
    <property type="entry name" value="FDF"/>
    <property type="match status" value="1"/>
</dbReference>
<dbReference type="InterPro" id="IPR047575">
    <property type="entry name" value="Sm"/>
</dbReference>
<evidence type="ECO:0000313" key="4">
    <source>
        <dbReference type="Proteomes" id="UP000887569"/>
    </source>
</evidence>
<dbReference type="Gene3D" id="2.30.30.100">
    <property type="match status" value="1"/>
</dbReference>
<organism evidence="4 5">
    <name type="scientific">Parascaris univalens</name>
    <name type="common">Nematode worm</name>
    <dbReference type="NCBI Taxonomy" id="6257"/>
    <lineage>
        <taxon>Eukaryota</taxon>
        <taxon>Metazoa</taxon>
        <taxon>Ecdysozoa</taxon>
        <taxon>Nematoda</taxon>
        <taxon>Chromadorea</taxon>
        <taxon>Rhabditida</taxon>
        <taxon>Spirurina</taxon>
        <taxon>Ascaridomorpha</taxon>
        <taxon>Ascaridoidea</taxon>
        <taxon>Ascarididae</taxon>
        <taxon>Parascaris</taxon>
    </lineage>
</organism>
<protein>
    <submittedName>
        <fullName evidence="5">Sm domain-containing protein</fullName>
    </submittedName>
</protein>
<dbReference type="Proteomes" id="UP000887569">
    <property type="component" value="Unplaced"/>
</dbReference>
<evidence type="ECO:0000256" key="1">
    <source>
        <dbReference type="ARBA" id="ARBA00010415"/>
    </source>
</evidence>
<dbReference type="SMART" id="SM01271">
    <property type="entry name" value="LSM14"/>
    <property type="match status" value="1"/>
</dbReference>
<dbReference type="PANTHER" id="PTHR13586">
    <property type="entry name" value="SCD6 PROTEIN-RELATED"/>
    <property type="match status" value="1"/>
</dbReference>
<dbReference type="PROSITE" id="PS52002">
    <property type="entry name" value="SM"/>
    <property type="match status" value="1"/>
</dbReference>
<dbReference type="PANTHER" id="PTHR13586:SF0">
    <property type="entry name" value="TRAILER HITCH, ISOFORM H"/>
    <property type="match status" value="1"/>
</dbReference>
<dbReference type="Pfam" id="PF12701">
    <property type="entry name" value="LSM14"/>
    <property type="match status" value="1"/>
</dbReference>
<sequence>MTTLQAPYIGSKVSLVSKLGIRYEGILYAVNPGELTIALAKVRCFGTENRPAYNPVSGSDNIYEYIVFKATDIQELMVCVAPEPLIQFGYGLLYNPVVVKLPLSSTHTNDRSEDDDVKCQQYRRSNFKIGSMSSFSWPWQAYFGLPIFDNCQLSQMNAHSRMPRGGRPKDKRVQAGFNVDYDFESANRQFCKILEPLSEESEDSREKESEKEMASAGNDDCVQKFKDAPNENSGSNMFYNKNVSFFDKISYRGTKNFDRKRPQRDRTKEYMRNKQTFGEAAVRSIAYRAGRRCIAGRSLKDEATSFH</sequence>
<dbReference type="CDD" id="cd01736">
    <property type="entry name" value="LSm14_N"/>
    <property type="match status" value="1"/>
</dbReference>
<dbReference type="WBParaSite" id="PgE009_g001_t03">
    <property type="protein sequence ID" value="PgE009_g001_t03"/>
    <property type="gene ID" value="PgE009_g001"/>
</dbReference>